<dbReference type="EMBL" id="CAJVQB010053207">
    <property type="protein sequence ID" value="CAG8836268.1"/>
    <property type="molecule type" value="Genomic_DNA"/>
</dbReference>
<feature type="non-terminal residue" evidence="1">
    <location>
        <position position="213"/>
    </location>
</feature>
<evidence type="ECO:0000313" key="1">
    <source>
        <dbReference type="EMBL" id="CAG8836268.1"/>
    </source>
</evidence>
<reference evidence="1 2" key="1">
    <citation type="submission" date="2021-06" db="EMBL/GenBank/DDBJ databases">
        <authorList>
            <person name="Kallberg Y."/>
            <person name="Tangrot J."/>
            <person name="Rosling A."/>
        </authorList>
    </citation>
    <scope>NUCLEOTIDE SEQUENCE [LARGE SCALE GENOMIC DNA]</scope>
    <source>
        <strain evidence="1 2">120-4 pot B 10/14</strain>
    </source>
</reference>
<proteinExistence type="predicted"/>
<sequence>MLTVLAPFYEATKIALGVSYAVLNMVNCTMHYFKKTIALPNNNNYYYAELLYSKLDITVSQSSLTNIPSDNEIVKLAVCSEQALNISHGHVQKHKNTSVNSQQNYDSWFKKCQAIEPLAITTNILKQVKATIYPSKSVDKLSELYRIEQTIIIEELNDNLSNNLSKLSLTNKLSNVNQVNYSLLGLSDDLNKEKSNISNKVFRYLDLPKEAQE</sequence>
<comment type="caution">
    <text evidence="1">The sequence shown here is derived from an EMBL/GenBank/DDBJ whole genome shotgun (WGS) entry which is preliminary data.</text>
</comment>
<name>A0ABN7WP45_GIGMA</name>
<dbReference type="Proteomes" id="UP000789901">
    <property type="component" value="Unassembled WGS sequence"/>
</dbReference>
<evidence type="ECO:0000313" key="2">
    <source>
        <dbReference type="Proteomes" id="UP000789901"/>
    </source>
</evidence>
<keyword evidence="2" id="KW-1185">Reference proteome</keyword>
<gene>
    <name evidence="1" type="ORF">GMARGA_LOCUS32955</name>
</gene>
<organism evidence="1 2">
    <name type="scientific">Gigaspora margarita</name>
    <dbReference type="NCBI Taxonomy" id="4874"/>
    <lineage>
        <taxon>Eukaryota</taxon>
        <taxon>Fungi</taxon>
        <taxon>Fungi incertae sedis</taxon>
        <taxon>Mucoromycota</taxon>
        <taxon>Glomeromycotina</taxon>
        <taxon>Glomeromycetes</taxon>
        <taxon>Diversisporales</taxon>
        <taxon>Gigasporaceae</taxon>
        <taxon>Gigaspora</taxon>
    </lineage>
</organism>
<accession>A0ABN7WP45</accession>
<protein>
    <submittedName>
        <fullName evidence="1">11982_t:CDS:1</fullName>
    </submittedName>
</protein>